<keyword evidence="2" id="KW-1185">Reference proteome</keyword>
<sequence>MPVLAAMLRERGLRRLLVVMPHAAASLPDALKRGLANLDEHAVAALGFEHLVFVRSAQMPGGAASSAHPLQRLADWVLAQMRLMIPQRDKPVRPAKVAQFVAQLAVRLPSATPGTRVVPPELVWEAAQRQDVDALVQEWLRGVEAEASTPQPARM</sequence>
<evidence type="ECO:0000313" key="2">
    <source>
        <dbReference type="Proteomes" id="UP000267464"/>
    </source>
</evidence>
<gene>
    <name evidence="1" type="ORF">DZC73_12265</name>
</gene>
<evidence type="ECO:0000313" key="1">
    <source>
        <dbReference type="EMBL" id="RQP24099.1"/>
    </source>
</evidence>
<dbReference type="AlphaFoldDB" id="A0A3N7JT26"/>
<comment type="caution">
    <text evidence="1">The sequence shown here is derived from an EMBL/GenBank/DDBJ whole genome shotgun (WGS) entry which is preliminary data.</text>
</comment>
<proteinExistence type="predicted"/>
<reference evidence="1 2" key="2">
    <citation type="submission" date="2018-12" db="EMBL/GenBank/DDBJ databases">
        <title>Rhizobacter gummiphilus sp. nov., a rubber-degrading bacterium isolated from the soil of a botanical garden in Japan.</title>
        <authorList>
            <person name="Shunsuke S.S."/>
        </authorList>
    </citation>
    <scope>NUCLEOTIDE SEQUENCE [LARGE SCALE GENOMIC DNA]</scope>
    <source>
        <strain evidence="1 2">S-16</strain>
    </source>
</reference>
<dbReference type="EMBL" id="QUSW01000003">
    <property type="protein sequence ID" value="RQP24099.1"/>
    <property type="molecule type" value="Genomic_DNA"/>
</dbReference>
<dbReference type="Proteomes" id="UP000267464">
    <property type="component" value="Unassembled WGS sequence"/>
</dbReference>
<organism evidence="1 2">
    <name type="scientific">Piscinibacter terrae</name>
    <dbReference type="NCBI Taxonomy" id="2496871"/>
    <lineage>
        <taxon>Bacteria</taxon>
        <taxon>Pseudomonadati</taxon>
        <taxon>Pseudomonadota</taxon>
        <taxon>Betaproteobacteria</taxon>
        <taxon>Burkholderiales</taxon>
        <taxon>Sphaerotilaceae</taxon>
        <taxon>Piscinibacter</taxon>
    </lineage>
</organism>
<protein>
    <submittedName>
        <fullName evidence="1">Uncharacterized protein</fullName>
    </submittedName>
</protein>
<name>A0A3N7JT26_9BURK</name>
<accession>A0A3N7JT26</accession>
<reference evidence="1 2" key="1">
    <citation type="submission" date="2018-08" db="EMBL/GenBank/DDBJ databases">
        <authorList>
            <person name="Khan S.A."/>
            <person name="Jeon C.O."/>
            <person name="Chun B.H."/>
            <person name="Jeong S.E."/>
        </authorList>
    </citation>
    <scope>NUCLEOTIDE SEQUENCE [LARGE SCALE GENOMIC DNA]</scope>
    <source>
        <strain evidence="1 2">S-16</strain>
    </source>
</reference>